<feature type="chain" id="PRO_5045553488" evidence="2">
    <location>
        <begin position="16"/>
        <end position="165"/>
    </location>
</feature>
<keyword evidence="2" id="KW-0732">Signal</keyword>
<dbReference type="InterPro" id="IPR016186">
    <property type="entry name" value="C-type_lectin-like/link_sf"/>
</dbReference>
<dbReference type="EMBL" id="JAHFZB010000009">
    <property type="protein sequence ID" value="KAK6485317.1"/>
    <property type="molecule type" value="Genomic_DNA"/>
</dbReference>
<proteinExistence type="predicted"/>
<dbReference type="PRINTS" id="PR01504">
    <property type="entry name" value="PNCREATITSAP"/>
</dbReference>
<feature type="signal peptide" evidence="2">
    <location>
        <begin position="1"/>
        <end position="15"/>
    </location>
</feature>
<sequence length="165" mass="18263">MTKIVFLLMLGVTVGRPANKTAVGISNSVKVSFPCFGYVINGMCYRFFSVPKIYTDAEFYCNNNLPGGHLAAVTSASLHEQLADLVLNAYGGPVRTWVGGFNFFKTGQYKWTDGSSWKYTGWKVGEPNNSGGKEDCLEIFLVDKMWNDQTCADSKPFICSYPYTA</sequence>
<keyword evidence="5" id="KW-1185">Reference proteome</keyword>
<reference evidence="4 5" key="1">
    <citation type="submission" date="2021-05" db="EMBL/GenBank/DDBJ databases">
        <authorList>
            <person name="Zahm M."/>
            <person name="Klopp C."/>
            <person name="Cabau C."/>
            <person name="Kuhl H."/>
            <person name="Suciu R."/>
            <person name="Ciorpac M."/>
            <person name="Holostenco D."/>
            <person name="Gessner J."/>
            <person name="Wuertz S."/>
            <person name="Hohne C."/>
            <person name="Stock M."/>
            <person name="Gislard M."/>
            <person name="Lluch J."/>
            <person name="Milhes M."/>
            <person name="Lampietro C."/>
            <person name="Lopez Roques C."/>
            <person name="Donnadieu C."/>
            <person name="Du K."/>
            <person name="Schartl M."/>
            <person name="Guiguen Y."/>
        </authorList>
    </citation>
    <scope>NUCLEOTIDE SEQUENCE [LARGE SCALE GENOMIC DNA]</scope>
    <source>
        <strain evidence="4">Hh-F2</strain>
        <tissue evidence="4">Blood</tissue>
    </source>
</reference>
<dbReference type="PROSITE" id="PS00615">
    <property type="entry name" value="C_TYPE_LECTIN_1"/>
    <property type="match status" value="1"/>
</dbReference>
<keyword evidence="1" id="KW-1015">Disulfide bond</keyword>
<evidence type="ECO:0000259" key="3">
    <source>
        <dbReference type="PROSITE" id="PS50041"/>
    </source>
</evidence>
<name>A0ABR0ZKI6_HUSHU</name>
<protein>
    <submittedName>
        <fullName evidence="4">Lectin-like</fullName>
    </submittedName>
</protein>
<dbReference type="PANTHER" id="PTHR22803">
    <property type="entry name" value="MANNOSE, PHOSPHOLIPASE, LECTIN RECEPTOR RELATED"/>
    <property type="match status" value="1"/>
</dbReference>
<feature type="domain" description="C-type lectin" evidence="3">
    <location>
        <begin position="40"/>
        <end position="160"/>
    </location>
</feature>
<comment type="caution">
    <text evidence="4">The sequence shown here is derived from an EMBL/GenBank/DDBJ whole genome shotgun (WGS) entry which is preliminary data.</text>
</comment>
<evidence type="ECO:0000256" key="2">
    <source>
        <dbReference type="SAM" id="SignalP"/>
    </source>
</evidence>
<gene>
    <name evidence="4" type="ORF">HHUSO_G11059</name>
</gene>
<dbReference type="Gene3D" id="3.10.100.10">
    <property type="entry name" value="Mannose-Binding Protein A, subunit A"/>
    <property type="match status" value="1"/>
</dbReference>
<evidence type="ECO:0000256" key="1">
    <source>
        <dbReference type="ARBA" id="ARBA00023157"/>
    </source>
</evidence>
<dbReference type="InterPro" id="IPR018378">
    <property type="entry name" value="C-type_lectin_CS"/>
</dbReference>
<evidence type="ECO:0000313" key="4">
    <source>
        <dbReference type="EMBL" id="KAK6485317.1"/>
    </source>
</evidence>
<dbReference type="InterPro" id="IPR001304">
    <property type="entry name" value="C-type_lectin-like"/>
</dbReference>
<dbReference type="Proteomes" id="UP001369086">
    <property type="component" value="Unassembled WGS sequence"/>
</dbReference>
<dbReference type="SUPFAM" id="SSF56436">
    <property type="entry name" value="C-type lectin-like"/>
    <property type="match status" value="1"/>
</dbReference>
<accession>A0ABR0ZKI6</accession>
<dbReference type="SMART" id="SM00034">
    <property type="entry name" value="CLECT"/>
    <property type="match status" value="1"/>
</dbReference>
<dbReference type="InterPro" id="IPR050111">
    <property type="entry name" value="C-type_lectin/snaclec_domain"/>
</dbReference>
<dbReference type="PROSITE" id="PS50041">
    <property type="entry name" value="C_TYPE_LECTIN_2"/>
    <property type="match status" value="1"/>
</dbReference>
<dbReference type="InterPro" id="IPR016187">
    <property type="entry name" value="CTDL_fold"/>
</dbReference>
<dbReference type="Pfam" id="PF00059">
    <property type="entry name" value="Lectin_C"/>
    <property type="match status" value="1"/>
</dbReference>
<evidence type="ECO:0000313" key="5">
    <source>
        <dbReference type="Proteomes" id="UP001369086"/>
    </source>
</evidence>
<organism evidence="4 5">
    <name type="scientific">Huso huso</name>
    <name type="common">Beluga</name>
    <name type="synonym">Acipenser huso</name>
    <dbReference type="NCBI Taxonomy" id="61971"/>
    <lineage>
        <taxon>Eukaryota</taxon>
        <taxon>Metazoa</taxon>
        <taxon>Chordata</taxon>
        <taxon>Craniata</taxon>
        <taxon>Vertebrata</taxon>
        <taxon>Euteleostomi</taxon>
        <taxon>Actinopterygii</taxon>
        <taxon>Chondrostei</taxon>
        <taxon>Acipenseriformes</taxon>
        <taxon>Acipenseridae</taxon>
        <taxon>Huso</taxon>
    </lineage>
</organism>